<evidence type="ECO:0000313" key="3">
    <source>
        <dbReference type="EMBL" id="SOC41414.1"/>
    </source>
</evidence>
<name>A0A285UHL9_9BACL</name>
<dbReference type="InterPro" id="IPR029787">
    <property type="entry name" value="Nucleotide_cyclase"/>
</dbReference>
<feature type="transmembrane region" description="Helical" evidence="1">
    <location>
        <begin position="140"/>
        <end position="158"/>
    </location>
</feature>
<dbReference type="InterPro" id="IPR052163">
    <property type="entry name" value="DGC-Regulatory_Protein"/>
</dbReference>
<dbReference type="NCBIfam" id="TIGR00254">
    <property type="entry name" value="GGDEF"/>
    <property type="match status" value="1"/>
</dbReference>
<dbReference type="PANTHER" id="PTHR46663:SF2">
    <property type="entry name" value="GGDEF DOMAIN-CONTAINING PROTEIN"/>
    <property type="match status" value="1"/>
</dbReference>
<dbReference type="OrthoDB" id="9759607at2"/>
<reference evidence="4" key="1">
    <citation type="submission" date="2017-08" db="EMBL/GenBank/DDBJ databases">
        <authorList>
            <person name="Varghese N."/>
            <person name="Submissions S."/>
        </authorList>
    </citation>
    <scope>NUCLEOTIDE SEQUENCE [LARGE SCALE GENOMIC DNA]</scope>
    <source>
        <strain evidence="4">JC23</strain>
    </source>
</reference>
<feature type="transmembrane region" description="Helical" evidence="1">
    <location>
        <begin position="12"/>
        <end position="32"/>
    </location>
</feature>
<keyword evidence="4" id="KW-1185">Reference proteome</keyword>
<dbReference type="InterPro" id="IPR000160">
    <property type="entry name" value="GGDEF_dom"/>
</dbReference>
<gene>
    <name evidence="3" type="ORF">SAMN05877842_11023</name>
</gene>
<dbReference type="PROSITE" id="PS50887">
    <property type="entry name" value="GGDEF"/>
    <property type="match status" value="1"/>
</dbReference>
<proteinExistence type="predicted"/>
<feature type="domain" description="GGDEF" evidence="2">
    <location>
        <begin position="199"/>
        <end position="334"/>
    </location>
</feature>
<dbReference type="SUPFAM" id="SSF55073">
    <property type="entry name" value="Nucleotide cyclase"/>
    <property type="match status" value="1"/>
</dbReference>
<keyword evidence="1" id="KW-1133">Transmembrane helix</keyword>
<evidence type="ECO:0000259" key="2">
    <source>
        <dbReference type="PROSITE" id="PS50887"/>
    </source>
</evidence>
<evidence type="ECO:0000313" key="4">
    <source>
        <dbReference type="Proteomes" id="UP000219252"/>
    </source>
</evidence>
<evidence type="ECO:0000256" key="1">
    <source>
        <dbReference type="SAM" id="Phobius"/>
    </source>
</evidence>
<sequence>MVSNELIHKRNSILLLIISIFYFIHITINILVEGLESIFPPSYLFIVLGAILTIFIYKRVNPKITMYIIVSSVYIYFYFLLNDSPYLVNYLFMWLALPLCAIYLNSRVVVLAGIASFVLTYYAFFYLHEELFPNVVQGDFIFLVMFGVMVTSLLLFFIRKINEANDKLQALAYLDPLTGVANRLLLKEKFNFLKTTKIKSIALVFIDMNGFKTVNDTYGHEMGDQLLEEIASRLKSEVRDTDLLCRLGGDEFVILFSNLDNANLDIVKNRIQSTLETPMFLNQQTINVSASIGTYYTTDISQAVLETMLKEADKAMYKAKGRDLKYEGGAVTLS</sequence>
<keyword evidence="1" id="KW-0472">Membrane</keyword>
<feature type="transmembrane region" description="Helical" evidence="1">
    <location>
        <begin position="109"/>
        <end position="128"/>
    </location>
</feature>
<protein>
    <submittedName>
        <fullName evidence="3">Diguanylate cyclase (GGDEF)-like protein</fullName>
    </submittedName>
</protein>
<feature type="transmembrane region" description="Helical" evidence="1">
    <location>
        <begin position="64"/>
        <end position="81"/>
    </location>
</feature>
<dbReference type="Pfam" id="PF00990">
    <property type="entry name" value="GGDEF"/>
    <property type="match status" value="1"/>
</dbReference>
<dbReference type="Gene3D" id="3.30.70.270">
    <property type="match status" value="1"/>
</dbReference>
<dbReference type="Proteomes" id="UP000219252">
    <property type="component" value="Unassembled WGS sequence"/>
</dbReference>
<dbReference type="InterPro" id="IPR043128">
    <property type="entry name" value="Rev_trsase/Diguanyl_cyclase"/>
</dbReference>
<organism evidence="3 4">
    <name type="scientific">Ureibacillus acetophenoni</name>
    <dbReference type="NCBI Taxonomy" id="614649"/>
    <lineage>
        <taxon>Bacteria</taxon>
        <taxon>Bacillati</taxon>
        <taxon>Bacillota</taxon>
        <taxon>Bacilli</taxon>
        <taxon>Bacillales</taxon>
        <taxon>Caryophanaceae</taxon>
        <taxon>Ureibacillus</taxon>
    </lineage>
</organism>
<feature type="transmembrane region" description="Helical" evidence="1">
    <location>
        <begin position="87"/>
        <end position="104"/>
    </location>
</feature>
<dbReference type="SMART" id="SM00267">
    <property type="entry name" value="GGDEF"/>
    <property type="match status" value="1"/>
</dbReference>
<dbReference type="CDD" id="cd01949">
    <property type="entry name" value="GGDEF"/>
    <property type="match status" value="1"/>
</dbReference>
<accession>A0A285UHL9</accession>
<dbReference type="EMBL" id="OBQC01000010">
    <property type="protein sequence ID" value="SOC41414.1"/>
    <property type="molecule type" value="Genomic_DNA"/>
</dbReference>
<keyword evidence="1" id="KW-0812">Transmembrane</keyword>
<dbReference type="AlphaFoldDB" id="A0A285UHL9"/>
<feature type="transmembrane region" description="Helical" evidence="1">
    <location>
        <begin position="38"/>
        <end position="57"/>
    </location>
</feature>
<dbReference type="PANTHER" id="PTHR46663">
    <property type="entry name" value="DIGUANYLATE CYCLASE DGCT-RELATED"/>
    <property type="match status" value="1"/>
</dbReference>